<dbReference type="PRINTS" id="PR00394">
    <property type="entry name" value="RHSPROTEIN"/>
</dbReference>
<dbReference type="OrthoDB" id="6057489at2"/>
<dbReference type="InterPro" id="IPR006530">
    <property type="entry name" value="YD"/>
</dbReference>
<dbReference type="InterPro" id="IPR050708">
    <property type="entry name" value="T6SS_VgrG/RHS"/>
</dbReference>
<evidence type="ECO:0000256" key="1">
    <source>
        <dbReference type="ARBA" id="ARBA00022737"/>
    </source>
</evidence>
<dbReference type="Proteomes" id="UP000468943">
    <property type="component" value="Unassembled WGS sequence"/>
</dbReference>
<proteinExistence type="predicted"/>
<dbReference type="NCBIfam" id="TIGR03696">
    <property type="entry name" value="Rhs_assc_core"/>
    <property type="match status" value="1"/>
</dbReference>
<keyword evidence="1" id="KW-0677">Repeat</keyword>
<comment type="caution">
    <text evidence="3">The sequence shown here is derived from an EMBL/GenBank/DDBJ whole genome shotgun (WGS) entry which is preliminary data.</text>
</comment>
<protein>
    <recommendedName>
        <fullName evidence="2">Teneurin-like YD-shell domain-containing protein</fullName>
    </recommendedName>
</protein>
<dbReference type="NCBIfam" id="TIGR01643">
    <property type="entry name" value="YD_repeat_2x"/>
    <property type="match status" value="2"/>
</dbReference>
<feature type="domain" description="Teneurin-like YD-shell" evidence="2">
    <location>
        <begin position="75"/>
        <end position="289"/>
    </location>
</feature>
<dbReference type="InterPro" id="IPR056823">
    <property type="entry name" value="TEN-like_YD-shell"/>
</dbReference>
<keyword evidence="4" id="KW-1185">Reference proteome</keyword>
<accession>A0A6I4SR86</accession>
<gene>
    <name evidence="3" type="ORF">GRI36_12245</name>
</gene>
<dbReference type="InterPro" id="IPR022385">
    <property type="entry name" value="Rhs_assc_core"/>
</dbReference>
<name>A0A6I4SR86_9SPHN</name>
<dbReference type="PANTHER" id="PTHR32305:SF15">
    <property type="entry name" value="PROTEIN RHSA-RELATED"/>
    <property type="match status" value="1"/>
</dbReference>
<evidence type="ECO:0000259" key="2">
    <source>
        <dbReference type="Pfam" id="PF25023"/>
    </source>
</evidence>
<dbReference type="Pfam" id="PF25023">
    <property type="entry name" value="TEN_YD-shell"/>
    <property type="match status" value="1"/>
</dbReference>
<evidence type="ECO:0000313" key="4">
    <source>
        <dbReference type="Proteomes" id="UP000468943"/>
    </source>
</evidence>
<dbReference type="PANTHER" id="PTHR32305">
    <property type="match status" value="1"/>
</dbReference>
<dbReference type="AlphaFoldDB" id="A0A6I4SR86"/>
<sequence>MRDSSAPDDFFYLDAAKRLDEIFTNHPTATYDVRRSWTLNPAGQVANETMNNNLFADDPLPVADVAYTPNGLNQYAQVNGFAQTYDLNGNLTISRQSDGQGGTLSTSFVYDTENRLVSASGQNNVDLRYDPFGRLYQVTDSGSNITRFHYDGDALIGEYNASGTQLQRYIHGPGAGDDPLIRYPGSSTARNDAHYLYADRLGSIVQEVKRDGTVTAINSYDAYGIPGASSGINNLGRFRYTGQTWMPELGMYYYKARMYSPTLGRFMQTDPIGYSDGMNIYAYVGNDPVNAVDPTGLRECLDGDGSTIICADAPTCGAGEVMVWATDDSYGCASANDLKTPLDPFTGNPLDGPDSGGAVEMTMRSQKLVNL</sequence>
<organism evidence="3 4">
    <name type="scientific">Pontixanthobacter gangjinensis</name>
    <dbReference type="NCBI Taxonomy" id="1028742"/>
    <lineage>
        <taxon>Bacteria</taxon>
        <taxon>Pseudomonadati</taxon>
        <taxon>Pseudomonadota</taxon>
        <taxon>Alphaproteobacteria</taxon>
        <taxon>Sphingomonadales</taxon>
        <taxon>Erythrobacteraceae</taxon>
        <taxon>Pontixanthobacter</taxon>
    </lineage>
</organism>
<reference evidence="3 4" key="1">
    <citation type="submission" date="2019-12" db="EMBL/GenBank/DDBJ databases">
        <title>Genomic-based taxomic classification of the family Erythrobacteraceae.</title>
        <authorList>
            <person name="Xu L."/>
        </authorList>
    </citation>
    <scope>NUCLEOTIDE SEQUENCE [LARGE SCALE GENOMIC DNA]</scope>
    <source>
        <strain evidence="3 4">JCM 17802</strain>
    </source>
</reference>
<dbReference type="Gene3D" id="2.180.10.10">
    <property type="entry name" value="RHS repeat-associated core"/>
    <property type="match status" value="1"/>
</dbReference>
<dbReference type="EMBL" id="WTYS01000001">
    <property type="protein sequence ID" value="MXO57650.1"/>
    <property type="molecule type" value="Genomic_DNA"/>
</dbReference>
<evidence type="ECO:0000313" key="3">
    <source>
        <dbReference type="EMBL" id="MXO57650.1"/>
    </source>
</evidence>